<name>A0ABT6XT79_9FLAO</name>
<gene>
    <name evidence="1" type="ORF">QHT84_12875</name>
</gene>
<dbReference type="RefSeq" id="WP_283239976.1">
    <property type="nucleotide sequence ID" value="NZ_JASGBP010000010.1"/>
</dbReference>
<accession>A0ABT6XT79</accession>
<reference evidence="1 2" key="1">
    <citation type="submission" date="2023-05" db="EMBL/GenBank/DDBJ databases">
        <title>Flavobacterium sedimenti sp. nov., isolated from the sediment.</title>
        <authorList>
            <person name="Wu N."/>
        </authorList>
    </citation>
    <scope>NUCLEOTIDE SEQUENCE [LARGE SCALE GENOMIC DNA]</scope>
    <source>
        <strain evidence="1 2">YZ-48</strain>
    </source>
</reference>
<protein>
    <submittedName>
        <fullName evidence="1">Uncharacterized protein</fullName>
    </submittedName>
</protein>
<organism evidence="1 2">
    <name type="scientific">Flavobacterium sedimenticola</name>
    <dbReference type="NCBI Taxonomy" id="3043286"/>
    <lineage>
        <taxon>Bacteria</taxon>
        <taxon>Pseudomonadati</taxon>
        <taxon>Bacteroidota</taxon>
        <taxon>Flavobacteriia</taxon>
        <taxon>Flavobacteriales</taxon>
        <taxon>Flavobacteriaceae</taxon>
        <taxon>Flavobacterium</taxon>
    </lineage>
</organism>
<evidence type="ECO:0000313" key="1">
    <source>
        <dbReference type="EMBL" id="MDI9258311.1"/>
    </source>
</evidence>
<proteinExistence type="predicted"/>
<sequence length="150" mass="16491">MLVYQSTGNFDPVKKSFNLNVQTTDIGKDEFYISAYYNICSPTRFAIVAILQTKDGNATNFSHYPPDNNLLENDISFSVLDTSYCTPSDKNIADITKNDEIIVYVHHGIGFDPTTNADDNKYIENYKAGIYVYLANGSPPGANGSGNLPG</sequence>
<dbReference type="Proteomes" id="UP001230035">
    <property type="component" value="Unassembled WGS sequence"/>
</dbReference>
<evidence type="ECO:0000313" key="2">
    <source>
        <dbReference type="Proteomes" id="UP001230035"/>
    </source>
</evidence>
<dbReference type="EMBL" id="JASGBP010000010">
    <property type="protein sequence ID" value="MDI9258311.1"/>
    <property type="molecule type" value="Genomic_DNA"/>
</dbReference>
<comment type="caution">
    <text evidence="1">The sequence shown here is derived from an EMBL/GenBank/DDBJ whole genome shotgun (WGS) entry which is preliminary data.</text>
</comment>
<keyword evidence="2" id="KW-1185">Reference proteome</keyword>